<dbReference type="InterPro" id="IPR007085">
    <property type="entry name" value="DNA/pantothenate-metab_flavo_C"/>
</dbReference>
<dbReference type="Pfam" id="PF04127">
    <property type="entry name" value="DFP"/>
    <property type="match status" value="1"/>
</dbReference>
<dbReference type="InterPro" id="IPR035929">
    <property type="entry name" value="CoaB-like_sf"/>
</dbReference>
<dbReference type="GO" id="GO:0046872">
    <property type="term" value="F:metal ion binding"/>
    <property type="evidence" value="ECO:0007669"/>
    <property type="project" value="UniProtKB-KW"/>
</dbReference>
<keyword evidence="3" id="KW-0479">Metal-binding</keyword>
<feature type="region of interest" description="Phosphopantothenate--cysteine ligase" evidence="3">
    <location>
        <begin position="187"/>
        <end position="393"/>
    </location>
</feature>
<dbReference type="PANTHER" id="PTHR14359">
    <property type="entry name" value="HOMO-OLIGOMERIC FLAVIN CONTAINING CYS DECARBOXYLASE FAMILY"/>
    <property type="match status" value="1"/>
</dbReference>
<dbReference type="HAMAP" id="MF_02225">
    <property type="entry name" value="CoaBC"/>
    <property type="match status" value="1"/>
</dbReference>
<keyword evidence="3 4" id="KW-0436">Ligase</keyword>
<feature type="binding site" evidence="3">
    <location>
        <position position="330"/>
    </location>
    <ligand>
        <name>CTP</name>
        <dbReference type="ChEBI" id="CHEBI:37563"/>
    </ligand>
</feature>
<comment type="caution">
    <text evidence="3">Lacks conserved residue(s) required for the propagation of feature annotation.</text>
</comment>
<feature type="binding site" evidence="3">
    <location>
        <position position="334"/>
    </location>
    <ligand>
        <name>CTP</name>
        <dbReference type="ChEBI" id="CHEBI:37563"/>
    </ligand>
</feature>
<keyword evidence="3" id="KW-0511">Multifunctional enzyme</keyword>
<dbReference type="GO" id="GO:0015937">
    <property type="term" value="P:coenzyme A biosynthetic process"/>
    <property type="evidence" value="ECO:0007669"/>
    <property type="project" value="UniProtKB-UniRule"/>
</dbReference>
<sequence length="393" mass="42521">MNERLLLGVTGSIAAYKAPFILRRLRERGFRVPVVLTEAAQHFIGRVTFESLTTDGVYDNLWARREALSHISLLEGTRLVLIAPATADIIAKAAHGLADDLLSSLILAADPKLLLFAPAMNTGMWRNPATQENIATLKGRGAGFVEPGEGELACGIVGKGRLAEIEEIVLAAERLLRTHPILGGKTVVITCGRTEEELDPVRVITNRSSGRMGAELARAFARARADVTLLAGQVSVPLPCGVQIIRVNSAAQMLEQLTSLMPSTDVLLMAAAIADYRPQQTPGYKIKDRELTLTLSKTPDILSAFADSSTVRIGFSVEAAEDWRAAALEKLTLKKLDAIVANPAEVIGREQTEAVIIYSGGEEIEVPRTSKEELAERLVEVTAELMQRKESRG</sequence>
<dbReference type="Gene3D" id="3.40.50.1950">
    <property type="entry name" value="Flavin prenyltransferase-like"/>
    <property type="match status" value="1"/>
</dbReference>
<comment type="cofactor">
    <cofactor evidence="3">
        <name>FMN</name>
        <dbReference type="ChEBI" id="CHEBI:58210"/>
    </cofactor>
    <text evidence="3">Binds 1 FMN per subunit.</text>
</comment>
<evidence type="ECO:0000256" key="4">
    <source>
        <dbReference type="RuleBase" id="RU364078"/>
    </source>
</evidence>
<dbReference type="PANTHER" id="PTHR14359:SF6">
    <property type="entry name" value="PHOSPHOPANTOTHENOYLCYSTEINE DECARBOXYLASE"/>
    <property type="match status" value="1"/>
</dbReference>
<dbReference type="SUPFAM" id="SSF102645">
    <property type="entry name" value="CoaB-like"/>
    <property type="match status" value="1"/>
</dbReference>
<evidence type="ECO:0000259" key="5">
    <source>
        <dbReference type="Pfam" id="PF02441"/>
    </source>
</evidence>
<comment type="similarity">
    <text evidence="3 4">In the C-terminal section; belongs to the PPC synthetase family.</text>
</comment>
<keyword evidence="2 3" id="KW-0456">Lyase</keyword>
<keyword evidence="3" id="KW-0460">Magnesium</keyword>
<comment type="caution">
    <text evidence="7">The sequence shown here is derived from an EMBL/GenBank/DDBJ whole genome shotgun (WGS) entry which is preliminary data.</text>
</comment>
<evidence type="ECO:0000313" key="7">
    <source>
        <dbReference type="EMBL" id="TKJ44235.1"/>
    </source>
</evidence>
<evidence type="ECO:0000259" key="6">
    <source>
        <dbReference type="Pfam" id="PF04127"/>
    </source>
</evidence>
<evidence type="ECO:0000256" key="2">
    <source>
        <dbReference type="ARBA" id="ARBA00023239"/>
    </source>
</evidence>
<dbReference type="AlphaFoldDB" id="A0A532VAK5"/>
<dbReference type="EMBL" id="NJBO01000001">
    <property type="protein sequence ID" value="TKJ44235.1"/>
    <property type="molecule type" value="Genomic_DNA"/>
</dbReference>
<dbReference type="GO" id="GO:0004633">
    <property type="term" value="F:phosphopantothenoylcysteine decarboxylase activity"/>
    <property type="evidence" value="ECO:0007669"/>
    <property type="project" value="UniProtKB-UniRule"/>
</dbReference>
<evidence type="ECO:0000313" key="8">
    <source>
        <dbReference type="Proteomes" id="UP000317778"/>
    </source>
</evidence>
<keyword evidence="1 3" id="KW-0210">Decarboxylase</keyword>
<dbReference type="InterPro" id="IPR036551">
    <property type="entry name" value="Flavin_trans-like"/>
</dbReference>
<dbReference type="GO" id="GO:0010181">
    <property type="term" value="F:FMN binding"/>
    <property type="evidence" value="ECO:0007669"/>
    <property type="project" value="UniProtKB-UniRule"/>
</dbReference>
<organism evidence="7 8">
    <name type="scientific">candidate division TA06 bacterium B3_TA06</name>
    <dbReference type="NCBI Taxonomy" id="2012487"/>
    <lineage>
        <taxon>Bacteria</taxon>
        <taxon>Bacteria division TA06</taxon>
    </lineage>
</organism>
<dbReference type="UniPathway" id="UPA00241">
    <property type="reaction ID" value="UER00353"/>
</dbReference>
<comment type="function">
    <text evidence="4">Catalyzes two steps in the biosynthesis of coenzyme A. In the first step cysteine is conjugated to 4'-phosphopantothenate to form 4-phosphopantothenoylcysteine, in the latter compound is decarboxylated to form 4'-phosphopantotheine.</text>
</comment>
<feature type="binding site" evidence="3">
    <location>
        <position position="275"/>
    </location>
    <ligand>
        <name>CTP</name>
        <dbReference type="ChEBI" id="CHEBI:37563"/>
    </ligand>
</feature>
<reference evidence="7 8" key="1">
    <citation type="submission" date="2017-06" db="EMBL/GenBank/DDBJ databases">
        <title>Novel microbial phyla capable of carbon fixation and sulfur reduction in deep-sea sediments.</title>
        <authorList>
            <person name="Huang J."/>
            <person name="Baker B."/>
            <person name="Wang Y."/>
        </authorList>
    </citation>
    <scope>NUCLEOTIDE SEQUENCE [LARGE SCALE GENOMIC DNA]</scope>
    <source>
        <strain evidence="7">B3_TA06</strain>
    </source>
</reference>
<feature type="binding site" evidence="3">
    <location>
        <position position="315"/>
    </location>
    <ligand>
        <name>CTP</name>
        <dbReference type="ChEBI" id="CHEBI:37563"/>
    </ligand>
</feature>
<dbReference type="Gene3D" id="3.40.50.10300">
    <property type="entry name" value="CoaB-like"/>
    <property type="match status" value="1"/>
</dbReference>
<keyword evidence="3 4" id="KW-0285">Flavoprotein</keyword>
<comment type="catalytic activity">
    <reaction evidence="3 4">
        <text>N-[(R)-4-phosphopantothenoyl]-L-cysteine + H(+) = (R)-4'-phosphopantetheine + CO2</text>
        <dbReference type="Rhea" id="RHEA:16793"/>
        <dbReference type="ChEBI" id="CHEBI:15378"/>
        <dbReference type="ChEBI" id="CHEBI:16526"/>
        <dbReference type="ChEBI" id="CHEBI:59458"/>
        <dbReference type="ChEBI" id="CHEBI:61723"/>
        <dbReference type="EC" id="4.1.1.36"/>
    </reaction>
</comment>
<proteinExistence type="inferred from homology"/>
<feature type="binding site" evidence="3">
    <location>
        <position position="285"/>
    </location>
    <ligand>
        <name>CTP</name>
        <dbReference type="ChEBI" id="CHEBI:37563"/>
    </ligand>
</feature>
<dbReference type="SUPFAM" id="SSF52507">
    <property type="entry name" value="Homo-oligomeric flavin-containing Cys decarboxylases, HFCD"/>
    <property type="match status" value="1"/>
</dbReference>
<feature type="binding site" evidence="3">
    <location>
        <begin position="299"/>
        <end position="302"/>
    </location>
    <ligand>
        <name>CTP</name>
        <dbReference type="ChEBI" id="CHEBI:37563"/>
    </ligand>
</feature>
<protein>
    <recommendedName>
        <fullName evidence="3">Coenzyme A biosynthesis bifunctional protein CoaBC</fullName>
    </recommendedName>
    <alternativeName>
        <fullName evidence="3">DNA/pantothenate metabolism flavoprotein</fullName>
    </alternativeName>
    <alternativeName>
        <fullName evidence="3">Phosphopantothenoylcysteine synthetase/decarboxylase</fullName>
        <shortName evidence="3">PPCS-PPCDC</shortName>
    </alternativeName>
    <domain>
        <recommendedName>
            <fullName evidence="3">Phosphopantothenoylcysteine decarboxylase</fullName>
            <shortName evidence="3">PPC decarboxylase</shortName>
            <shortName evidence="3">PPC-DC</shortName>
            <ecNumber evidence="3">4.1.1.36</ecNumber>
        </recommendedName>
        <alternativeName>
            <fullName evidence="3">CoaC</fullName>
        </alternativeName>
    </domain>
    <domain>
        <recommendedName>
            <fullName evidence="3">Phosphopantothenate--cysteine ligase</fullName>
            <ecNumber evidence="3">6.3.2.5</ecNumber>
        </recommendedName>
        <alternativeName>
            <fullName evidence="3">CoaB</fullName>
        </alternativeName>
        <alternativeName>
            <fullName evidence="3">Phosphopantothenoylcysteine synthetase</fullName>
            <shortName evidence="3">PPC synthetase</shortName>
            <shortName evidence="3">PPC-S</shortName>
        </alternativeName>
    </domain>
</protein>
<comment type="pathway">
    <text evidence="3 4">Cofactor biosynthesis; coenzyme A biosynthesis; CoA from (R)-pantothenate: step 2/5.</text>
</comment>
<accession>A0A532VAK5</accession>
<name>A0A532VAK5_UNCT6</name>
<dbReference type="EC" id="4.1.1.36" evidence="3"/>
<gene>
    <name evidence="3" type="primary">coaBC</name>
    <name evidence="7" type="ORF">CEE36_00390</name>
</gene>
<keyword evidence="3 4" id="KW-0288">FMN</keyword>
<dbReference type="GO" id="GO:0004632">
    <property type="term" value="F:phosphopantothenate--cysteine ligase activity"/>
    <property type="evidence" value="ECO:0007669"/>
    <property type="project" value="UniProtKB-UniRule"/>
</dbReference>
<dbReference type="EC" id="6.3.2.5" evidence="3"/>
<feature type="region of interest" description="Phosphopantothenoylcysteine decarboxylase" evidence="3">
    <location>
        <begin position="1"/>
        <end position="186"/>
    </location>
</feature>
<comment type="cofactor">
    <cofactor evidence="3">
        <name>Mg(2+)</name>
        <dbReference type="ChEBI" id="CHEBI:18420"/>
    </cofactor>
</comment>
<feature type="active site" description="Proton donor" evidence="3">
    <location>
        <position position="154"/>
    </location>
</feature>
<feature type="domain" description="DNA/pantothenate metabolism flavoprotein C-terminal" evidence="6">
    <location>
        <begin position="183"/>
        <end position="383"/>
    </location>
</feature>
<comment type="similarity">
    <text evidence="3 4">In the N-terminal section; belongs to the HFCD (homo-oligomeric flavin containing Cys decarboxylase) superfamily.</text>
</comment>
<evidence type="ECO:0000256" key="3">
    <source>
        <dbReference type="HAMAP-Rule" id="MF_02225"/>
    </source>
</evidence>
<feature type="domain" description="Flavoprotein" evidence="5">
    <location>
        <begin position="4"/>
        <end position="171"/>
    </location>
</feature>
<comment type="catalytic activity">
    <reaction evidence="3 4">
        <text>(R)-4'-phosphopantothenate + L-cysteine + CTP = N-[(R)-4-phosphopantothenoyl]-L-cysteine + CMP + diphosphate + H(+)</text>
        <dbReference type="Rhea" id="RHEA:19397"/>
        <dbReference type="ChEBI" id="CHEBI:10986"/>
        <dbReference type="ChEBI" id="CHEBI:15378"/>
        <dbReference type="ChEBI" id="CHEBI:33019"/>
        <dbReference type="ChEBI" id="CHEBI:35235"/>
        <dbReference type="ChEBI" id="CHEBI:37563"/>
        <dbReference type="ChEBI" id="CHEBI:59458"/>
        <dbReference type="ChEBI" id="CHEBI:60377"/>
        <dbReference type="EC" id="6.3.2.5"/>
    </reaction>
</comment>
<evidence type="ECO:0000256" key="1">
    <source>
        <dbReference type="ARBA" id="ARBA00022793"/>
    </source>
</evidence>
<dbReference type="InterPro" id="IPR003382">
    <property type="entry name" value="Flavoprotein"/>
</dbReference>
<dbReference type="InterPro" id="IPR005252">
    <property type="entry name" value="CoaBC"/>
</dbReference>
<dbReference type="GO" id="GO:0071513">
    <property type="term" value="C:phosphopantothenoylcysteine decarboxylase complex"/>
    <property type="evidence" value="ECO:0007669"/>
    <property type="project" value="TreeGrafter"/>
</dbReference>
<dbReference type="NCBIfam" id="TIGR00521">
    <property type="entry name" value="coaBC_dfp"/>
    <property type="match status" value="1"/>
</dbReference>
<dbReference type="Pfam" id="PF02441">
    <property type="entry name" value="Flavoprotein"/>
    <property type="match status" value="1"/>
</dbReference>
<dbReference type="Proteomes" id="UP000317778">
    <property type="component" value="Unassembled WGS sequence"/>
</dbReference>
<comment type="pathway">
    <text evidence="3 4">Cofactor biosynthesis; coenzyme A biosynthesis; CoA from (R)-pantothenate: step 3/5.</text>
</comment>
<comment type="function">
    <text evidence="3">Catalyzes two sequential steps in the biosynthesis of coenzyme A. In the first step cysteine is conjugated to 4'-phosphopantothenate to form 4-phosphopantothenoylcysteine. In the second step the latter compound is decarboxylated to form 4'-phosphopantotheine.</text>
</comment>
<dbReference type="GO" id="GO:0015941">
    <property type="term" value="P:pantothenate catabolic process"/>
    <property type="evidence" value="ECO:0007669"/>
    <property type="project" value="InterPro"/>
</dbReference>